<dbReference type="InterPro" id="IPR045931">
    <property type="entry name" value="DUF6350"/>
</dbReference>
<keyword evidence="4" id="KW-1185">Reference proteome</keyword>
<proteinExistence type="predicted"/>
<name>A0A0B2B6C1_9ACTN</name>
<dbReference type="AlphaFoldDB" id="A0A0B2B6C1"/>
<accession>A0A0B2B6C1</accession>
<evidence type="ECO:0000256" key="1">
    <source>
        <dbReference type="SAM" id="MobiDB-lite"/>
    </source>
</evidence>
<feature type="transmembrane region" description="Helical" evidence="2">
    <location>
        <begin position="238"/>
        <end position="260"/>
    </location>
</feature>
<feature type="region of interest" description="Disordered" evidence="1">
    <location>
        <begin position="396"/>
        <end position="438"/>
    </location>
</feature>
<feature type="transmembrane region" description="Helical" evidence="2">
    <location>
        <begin position="368"/>
        <end position="389"/>
    </location>
</feature>
<evidence type="ECO:0000313" key="3">
    <source>
        <dbReference type="EMBL" id="PJJ58440.1"/>
    </source>
</evidence>
<keyword evidence="2" id="KW-0812">Transmembrane</keyword>
<reference evidence="3 4" key="1">
    <citation type="submission" date="2017-11" db="EMBL/GenBank/DDBJ databases">
        <title>Genomic Encyclopedia of Archaeal and Bacterial Type Strains, Phase II (KMG-II): From Individual Species to Whole Genera.</title>
        <authorList>
            <person name="Goeker M."/>
        </authorList>
    </citation>
    <scope>NUCLEOTIDE SEQUENCE [LARGE SCALE GENOMIC DNA]</scope>
    <source>
        <strain evidence="3 4">DSM 27763</strain>
    </source>
</reference>
<feature type="transmembrane region" description="Helical" evidence="2">
    <location>
        <begin position="196"/>
        <end position="218"/>
    </location>
</feature>
<dbReference type="Pfam" id="PF19877">
    <property type="entry name" value="DUF6350"/>
    <property type="match status" value="1"/>
</dbReference>
<feature type="transmembrane region" description="Helical" evidence="2">
    <location>
        <begin position="157"/>
        <end position="184"/>
    </location>
</feature>
<sequence length="438" mass="41467">MVAMTSTLARPESATARPAVDQLRAAALAGLVAGLAGAAGGVILAGGVAVLVWIPDGSGDAVGALRVGAMAWLLGNGSGLEAAGTPIGAIPLGVLALAAIGLVAVAHRTCLAFGVAPRARTTAVVGGTCAVAYAGALALLAVWSATGPAHVDPLRAAVAGGLVGLVCGTAGAALATGVAGRWAAALPASARSAVRGGVIGAGALVLCGLLVVVGGLVVNLDAAVALWDGLSPGALGGAGLLVVCAAVLPNLVLWAVAMLLGPGFAAGSGTSVTLGASTLGPLPALPVLAWIPAEGERPGWFVVLGCLPLLAGALAGFLAARRHPTDPMGALAVGAGAGAFAGTLVAAATTLSGGAVGPGRLADTGPDLLLAGSLAIGVLAVGGALGGAFGHYRGPRGGHDAAVEPRRDDRTGPAADGGSDAGRESGERVGRPDDASDG</sequence>
<feature type="transmembrane region" description="Helical" evidence="2">
    <location>
        <begin position="123"/>
        <end position="145"/>
    </location>
</feature>
<dbReference type="EMBL" id="PGEZ01000001">
    <property type="protein sequence ID" value="PJJ58440.1"/>
    <property type="molecule type" value="Genomic_DNA"/>
</dbReference>
<feature type="compositionally biased region" description="Basic and acidic residues" evidence="1">
    <location>
        <begin position="397"/>
        <end position="411"/>
    </location>
</feature>
<feature type="transmembrane region" description="Helical" evidence="2">
    <location>
        <begin position="89"/>
        <end position="111"/>
    </location>
</feature>
<gene>
    <name evidence="3" type="ORF">CLV56_2691</name>
</gene>
<feature type="compositionally biased region" description="Basic and acidic residues" evidence="1">
    <location>
        <begin position="421"/>
        <end position="438"/>
    </location>
</feature>
<feature type="transmembrane region" description="Helical" evidence="2">
    <location>
        <begin position="27"/>
        <end position="54"/>
    </location>
</feature>
<feature type="transmembrane region" description="Helical" evidence="2">
    <location>
        <begin position="272"/>
        <end position="293"/>
    </location>
</feature>
<evidence type="ECO:0000313" key="4">
    <source>
        <dbReference type="Proteomes" id="UP000230842"/>
    </source>
</evidence>
<keyword evidence="2" id="KW-1133">Transmembrane helix</keyword>
<organism evidence="3 4">
    <name type="scientific">Mumia flava</name>
    <dbReference type="NCBI Taxonomy" id="1348852"/>
    <lineage>
        <taxon>Bacteria</taxon>
        <taxon>Bacillati</taxon>
        <taxon>Actinomycetota</taxon>
        <taxon>Actinomycetes</taxon>
        <taxon>Propionibacteriales</taxon>
        <taxon>Nocardioidaceae</taxon>
        <taxon>Mumia</taxon>
    </lineage>
</organism>
<evidence type="ECO:0000256" key="2">
    <source>
        <dbReference type="SAM" id="Phobius"/>
    </source>
</evidence>
<comment type="caution">
    <text evidence="3">The sequence shown here is derived from an EMBL/GenBank/DDBJ whole genome shotgun (WGS) entry which is preliminary data.</text>
</comment>
<feature type="transmembrane region" description="Helical" evidence="2">
    <location>
        <begin position="331"/>
        <end position="356"/>
    </location>
</feature>
<dbReference type="Proteomes" id="UP000230842">
    <property type="component" value="Unassembled WGS sequence"/>
</dbReference>
<protein>
    <submittedName>
        <fullName evidence="3">Uncharacterized protein</fullName>
    </submittedName>
</protein>
<keyword evidence="2" id="KW-0472">Membrane</keyword>
<feature type="transmembrane region" description="Helical" evidence="2">
    <location>
        <begin position="299"/>
        <end position="319"/>
    </location>
</feature>